<feature type="transmembrane region" description="Helical" evidence="1">
    <location>
        <begin position="7"/>
        <end position="25"/>
    </location>
</feature>
<keyword evidence="4" id="KW-1185">Reference proteome</keyword>
<feature type="transmembrane region" description="Helical" evidence="1">
    <location>
        <begin position="200"/>
        <end position="219"/>
    </location>
</feature>
<dbReference type="GO" id="GO:0016301">
    <property type="term" value="F:kinase activity"/>
    <property type="evidence" value="ECO:0007669"/>
    <property type="project" value="UniProtKB-KW"/>
</dbReference>
<dbReference type="EMBL" id="CP107006">
    <property type="protein sequence ID" value="UYQ94619.1"/>
    <property type="molecule type" value="Genomic_DNA"/>
</dbReference>
<dbReference type="PANTHER" id="PTHR34220">
    <property type="entry name" value="SENSOR HISTIDINE KINASE YPDA"/>
    <property type="match status" value="1"/>
</dbReference>
<dbReference type="Proteomes" id="UP001162741">
    <property type="component" value="Chromosome"/>
</dbReference>
<feature type="domain" description="Signal transduction histidine kinase internal region" evidence="2">
    <location>
        <begin position="311"/>
        <end position="389"/>
    </location>
</feature>
<keyword evidence="1" id="KW-0812">Transmembrane</keyword>
<organism evidence="3 4">
    <name type="scientific">Chitinophaga horti</name>
    <dbReference type="NCBI Taxonomy" id="2920382"/>
    <lineage>
        <taxon>Bacteria</taxon>
        <taxon>Pseudomonadati</taxon>
        <taxon>Bacteroidota</taxon>
        <taxon>Chitinophagia</taxon>
        <taxon>Chitinophagales</taxon>
        <taxon>Chitinophagaceae</taxon>
        <taxon>Chitinophaga</taxon>
    </lineage>
</organism>
<dbReference type="PANTHER" id="PTHR34220:SF7">
    <property type="entry name" value="SENSOR HISTIDINE KINASE YPDA"/>
    <property type="match status" value="1"/>
</dbReference>
<evidence type="ECO:0000313" key="3">
    <source>
        <dbReference type="EMBL" id="UYQ94619.1"/>
    </source>
</evidence>
<dbReference type="InterPro" id="IPR010559">
    <property type="entry name" value="Sig_transdc_His_kin_internal"/>
</dbReference>
<evidence type="ECO:0000313" key="4">
    <source>
        <dbReference type="Proteomes" id="UP001162741"/>
    </source>
</evidence>
<sequence>MNQFRKIEFWLATVFLLFVLFGTFYNTVNLSIYRLHAIYGSAFARRGMVFDYYIHYLLPTLAIWLARYGVFVTAGAWIMARLVPARKYVQAALVAAGLALILFLVTLVANSYLKGDLLGVYATKRGAHMHFAKLAFSSTMLFGIMYAGYALLQLCYFEFLADYMERNAGLRRKVTDVMIGMAAWAVLTAGFFAIDQYSVARYWLAMSPALIFCYMMIEYRLLPRYYKVARNRWFFFRELIAYLVLSSLACVVMFIVVRGRWSDAAVMFALGFTAVLVLGAILPLTWKRYESNLSQEEKVKDLQIALGSSSANLDFLRSQINPHFLFNALNTLYGTSLQENAYRTSEGIQKLGDMMRFMLHENHQEQIKLGKELAYLHNYISLQRLRVQESPDIQIEVHIDDTHCDHYIAPMLLIPFVENAFKHGISLRNRSRISITLNCDAKHIYFDVHNTVHQRPDNDPERNSLGIGLNNVKNRLNLLYAKKHELSIRQTAAEFFVHLTIQVSK</sequence>
<proteinExistence type="predicted"/>
<gene>
    <name evidence="3" type="ORF">MKQ68_05875</name>
</gene>
<reference evidence="3" key="1">
    <citation type="submission" date="2022-10" db="EMBL/GenBank/DDBJ databases">
        <title>Chitinophaga sp. nov., isolated from soil.</title>
        <authorList>
            <person name="Jeon C.O."/>
        </authorList>
    </citation>
    <scope>NUCLEOTIDE SEQUENCE</scope>
    <source>
        <strain evidence="3">R8</strain>
    </source>
</reference>
<accession>A0ABY6J8K8</accession>
<dbReference type="Pfam" id="PF06580">
    <property type="entry name" value="His_kinase"/>
    <property type="match status" value="1"/>
</dbReference>
<dbReference type="RefSeq" id="WP_264282488.1">
    <property type="nucleotide sequence ID" value="NZ_CP107006.1"/>
</dbReference>
<feature type="transmembrane region" description="Helical" evidence="1">
    <location>
        <begin position="91"/>
        <end position="113"/>
    </location>
</feature>
<feature type="transmembrane region" description="Helical" evidence="1">
    <location>
        <begin position="53"/>
        <end position="79"/>
    </location>
</feature>
<dbReference type="SUPFAM" id="SSF55874">
    <property type="entry name" value="ATPase domain of HSP90 chaperone/DNA topoisomerase II/histidine kinase"/>
    <property type="match status" value="1"/>
</dbReference>
<keyword evidence="3" id="KW-0418">Kinase</keyword>
<feature type="transmembrane region" description="Helical" evidence="1">
    <location>
        <begin position="239"/>
        <end position="258"/>
    </location>
</feature>
<name>A0ABY6J8K8_9BACT</name>
<dbReference type="InterPro" id="IPR036890">
    <property type="entry name" value="HATPase_C_sf"/>
</dbReference>
<keyword evidence="3" id="KW-0808">Transferase</keyword>
<feature type="transmembrane region" description="Helical" evidence="1">
    <location>
        <begin position="264"/>
        <end position="286"/>
    </location>
</feature>
<feature type="transmembrane region" description="Helical" evidence="1">
    <location>
        <begin position="133"/>
        <end position="156"/>
    </location>
</feature>
<keyword evidence="1" id="KW-1133">Transmembrane helix</keyword>
<evidence type="ECO:0000256" key="1">
    <source>
        <dbReference type="SAM" id="Phobius"/>
    </source>
</evidence>
<feature type="transmembrane region" description="Helical" evidence="1">
    <location>
        <begin position="177"/>
        <end position="194"/>
    </location>
</feature>
<dbReference type="InterPro" id="IPR050640">
    <property type="entry name" value="Bact_2-comp_sensor_kinase"/>
</dbReference>
<keyword evidence="1" id="KW-0472">Membrane</keyword>
<evidence type="ECO:0000259" key="2">
    <source>
        <dbReference type="Pfam" id="PF06580"/>
    </source>
</evidence>
<dbReference type="Gene3D" id="3.30.565.10">
    <property type="entry name" value="Histidine kinase-like ATPase, C-terminal domain"/>
    <property type="match status" value="1"/>
</dbReference>
<protein>
    <submittedName>
        <fullName evidence="3">Histidine kinase</fullName>
    </submittedName>
</protein>